<dbReference type="PIRSF" id="PIRSF000137">
    <property type="entry name" value="Alcohol_oxidase"/>
    <property type="match status" value="1"/>
</dbReference>
<accession>A0AAD0U279</accession>
<reference evidence="7 8" key="1">
    <citation type="submission" date="2018-10" db="EMBL/GenBank/DDBJ databases">
        <title>Complete Genome Sequence and Transcriptomic Profiles of a Marine Bacterium, Pseudoalteromonas agarivorans Hao 2018.</title>
        <authorList>
            <person name="Hao L."/>
        </authorList>
    </citation>
    <scope>NUCLEOTIDE SEQUENCE [LARGE SCALE GENOMIC DNA]</scope>
    <source>
        <strain evidence="7 8">Hao 2018</strain>
    </source>
</reference>
<dbReference type="PROSITE" id="PS00624">
    <property type="entry name" value="GMC_OXRED_2"/>
    <property type="match status" value="1"/>
</dbReference>
<dbReference type="SUPFAM" id="SSF54373">
    <property type="entry name" value="FAD-linked reductases, C-terminal domain"/>
    <property type="match status" value="1"/>
</dbReference>
<dbReference type="GO" id="GO:0050660">
    <property type="term" value="F:flavin adenine dinucleotide binding"/>
    <property type="evidence" value="ECO:0007669"/>
    <property type="project" value="InterPro"/>
</dbReference>
<comment type="similarity">
    <text evidence="2">Belongs to the GMC oxidoreductase family.</text>
</comment>
<protein>
    <submittedName>
        <fullName evidence="7">Glucose-methanol-choline oxidoreductase</fullName>
    </submittedName>
</protein>
<dbReference type="Proteomes" id="UP000279995">
    <property type="component" value="Chromosome II"/>
</dbReference>
<dbReference type="GO" id="GO:0016614">
    <property type="term" value="F:oxidoreductase activity, acting on CH-OH group of donors"/>
    <property type="evidence" value="ECO:0007669"/>
    <property type="project" value="InterPro"/>
</dbReference>
<gene>
    <name evidence="7" type="ORF">D9T18_17345</name>
</gene>
<evidence type="ECO:0000313" key="8">
    <source>
        <dbReference type="Proteomes" id="UP000279995"/>
    </source>
</evidence>
<dbReference type="Pfam" id="PF00732">
    <property type="entry name" value="GMC_oxred_N"/>
    <property type="match status" value="1"/>
</dbReference>
<feature type="binding site" evidence="5">
    <location>
        <position position="220"/>
    </location>
    <ligand>
        <name>FAD</name>
        <dbReference type="ChEBI" id="CHEBI:57692"/>
    </ligand>
</feature>
<organism evidence="7 8">
    <name type="scientific">Pseudoalteromonas agarivorans</name>
    <dbReference type="NCBI Taxonomy" id="176102"/>
    <lineage>
        <taxon>Bacteria</taxon>
        <taxon>Pseudomonadati</taxon>
        <taxon>Pseudomonadota</taxon>
        <taxon>Gammaproteobacteria</taxon>
        <taxon>Alteromonadales</taxon>
        <taxon>Pseudoalteromonadaceae</taxon>
        <taxon>Pseudoalteromonas</taxon>
    </lineage>
</organism>
<keyword evidence="3" id="KW-0285">Flavoprotein</keyword>
<evidence type="ECO:0000313" key="7">
    <source>
        <dbReference type="EMBL" id="AYM88460.1"/>
    </source>
</evidence>
<comment type="cofactor">
    <cofactor evidence="1 5">
        <name>FAD</name>
        <dbReference type="ChEBI" id="CHEBI:57692"/>
    </cofactor>
</comment>
<evidence type="ECO:0000259" key="6">
    <source>
        <dbReference type="PROSITE" id="PS00624"/>
    </source>
</evidence>
<dbReference type="PANTHER" id="PTHR11552:SF147">
    <property type="entry name" value="CHOLINE DEHYDROGENASE, MITOCHONDRIAL"/>
    <property type="match status" value="1"/>
</dbReference>
<dbReference type="RefSeq" id="WP_121638384.1">
    <property type="nucleotide sequence ID" value="NZ_CP033066.1"/>
</dbReference>
<dbReference type="InterPro" id="IPR000172">
    <property type="entry name" value="GMC_OxRdtase_N"/>
</dbReference>
<keyword evidence="4 5" id="KW-0274">FAD</keyword>
<evidence type="ECO:0000256" key="3">
    <source>
        <dbReference type="ARBA" id="ARBA00022630"/>
    </source>
</evidence>
<sequence length="536" mass="57782">MSNHTFDYIIIGAGSAGCVLAARLSEDQHISVCLIESGGSDNSALIQMPAGIAASVPYGINSWHYNTVPQKALNNRCGFVPRGKVLGGSSSTNAMVYIRGNKYDYDNWAQNGNLGWDYNSLLPYFIKAENNKTFNNALHGTKGPLHVQELTKPSAVNSCFLKACVEQGIQLNEDINGAEQHGARLSQVTQHNGERCSAAKAYLTPHLNRPNLSVFTHSHVNKIIIKNKVAHGVELERGGKIITLMAKKEVLLSAGAINSPQVLMLSGIGPKAHLAAHNIPLEHALEGVGGNLQDHLTVVPLCKANTAKGTFGVSVKGAASIIKGCAQWFSKRSGILTSNFAESHAFINVLDNSPAPDIQLEFVIGLVDDHSRKVHLGHGYSIHSSIMRPKSRGTIRLANSNPRSAPLIDPNYLSHPDDLSLMLAGLKKALRIMQSPAFDKIHGNMVYPLDVNNDSQLIEFIRQTADTEYHPVGTCKMGTDNMAVVNSKLQVHGIRSLRVIDASIMPTIVTGNTNAPVIAIAEKAADLIKLSYKTGL</sequence>
<dbReference type="Pfam" id="PF05199">
    <property type="entry name" value="GMC_oxred_C"/>
    <property type="match status" value="1"/>
</dbReference>
<proteinExistence type="inferred from homology"/>
<dbReference type="Gene3D" id="3.50.50.60">
    <property type="entry name" value="FAD/NAD(P)-binding domain"/>
    <property type="match status" value="1"/>
</dbReference>
<evidence type="ECO:0000256" key="2">
    <source>
        <dbReference type="ARBA" id="ARBA00010790"/>
    </source>
</evidence>
<evidence type="ECO:0000256" key="4">
    <source>
        <dbReference type="ARBA" id="ARBA00022827"/>
    </source>
</evidence>
<dbReference type="Gene3D" id="3.30.560.10">
    <property type="entry name" value="Glucose Oxidase, domain 3"/>
    <property type="match status" value="1"/>
</dbReference>
<dbReference type="PANTHER" id="PTHR11552">
    <property type="entry name" value="GLUCOSE-METHANOL-CHOLINE GMC OXIDOREDUCTASE"/>
    <property type="match status" value="1"/>
</dbReference>
<dbReference type="AlphaFoldDB" id="A0AAD0U279"/>
<dbReference type="InterPro" id="IPR036188">
    <property type="entry name" value="FAD/NAD-bd_sf"/>
</dbReference>
<dbReference type="EMBL" id="CP033066">
    <property type="protein sequence ID" value="AYM88460.1"/>
    <property type="molecule type" value="Genomic_DNA"/>
</dbReference>
<feature type="binding site" evidence="5">
    <location>
        <position position="85"/>
    </location>
    <ligand>
        <name>FAD</name>
        <dbReference type="ChEBI" id="CHEBI:57692"/>
    </ligand>
</feature>
<name>A0AAD0U279_9GAMM</name>
<feature type="binding site" evidence="5">
    <location>
        <begin position="93"/>
        <end position="96"/>
    </location>
    <ligand>
        <name>FAD</name>
        <dbReference type="ChEBI" id="CHEBI:57692"/>
    </ligand>
</feature>
<evidence type="ECO:0000256" key="5">
    <source>
        <dbReference type="PIRSR" id="PIRSR000137-2"/>
    </source>
</evidence>
<feature type="domain" description="Glucose-methanol-choline oxidoreductase N-terminal" evidence="6">
    <location>
        <begin position="255"/>
        <end position="269"/>
    </location>
</feature>
<dbReference type="SUPFAM" id="SSF51905">
    <property type="entry name" value="FAD/NAD(P)-binding domain"/>
    <property type="match status" value="1"/>
</dbReference>
<evidence type="ECO:0000256" key="1">
    <source>
        <dbReference type="ARBA" id="ARBA00001974"/>
    </source>
</evidence>
<dbReference type="InterPro" id="IPR012132">
    <property type="entry name" value="GMC_OxRdtase"/>
</dbReference>
<dbReference type="InterPro" id="IPR007867">
    <property type="entry name" value="GMC_OxRtase_C"/>
</dbReference>